<dbReference type="EMBL" id="PDXD01000633">
    <property type="protein sequence ID" value="RYN43736.1"/>
    <property type="molecule type" value="Genomic_DNA"/>
</dbReference>
<evidence type="ECO:0000313" key="3">
    <source>
        <dbReference type="Proteomes" id="UP000291422"/>
    </source>
</evidence>
<dbReference type="VEuPathDB" id="FungiDB:CC77DRAFT_947341"/>
<evidence type="ECO:0000313" key="2">
    <source>
        <dbReference type="EMBL" id="RYN43736.1"/>
    </source>
</evidence>
<reference evidence="3" key="1">
    <citation type="journal article" date="2019" name="bioRxiv">
        <title>Genomics, evolutionary history and diagnostics of the Alternaria alternata species group including apple and Asian pear pathotypes.</title>
        <authorList>
            <person name="Armitage A.D."/>
            <person name="Cockerton H.M."/>
            <person name="Sreenivasaprasad S."/>
            <person name="Woodhall J.W."/>
            <person name="Lane C.R."/>
            <person name="Harrison R.J."/>
            <person name="Clarkson J.P."/>
        </authorList>
    </citation>
    <scope>NUCLEOTIDE SEQUENCE [LARGE SCALE GENOMIC DNA]</scope>
    <source>
        <strain evidence="3">FERA 1177</strain>
    </source>
</reference>
<gene>
    <name evidence="2" type="ORF">AA0117_g13560</name>
</gene>
<evidence type="ECO:0000256" key="1">
    <source>
        <dbReference type="SAM" id="MobiDB-lite"/>
    </source>
</evidence>
<dbReference type="Proteomes" id="UP000291422">
    <property type="component" value="Unassembled WGS sequence"/>
</dbReference>
<feature type="non-terminal residue" evidence="2">
    <location>
        <position position="187"/>
    </location>
</feature>
<sequence>MSIIRGSTPLTGISVNSEFVDSYQRSDWSIFDPAQDAKPGTYLLNEDLTSGVIRSIEDVGAGTPPTEGEDDVAPPSYGHVTRKRLRDLHPSLKPDTPSPKRLFQDTPHAFSPESAASTSSTDTVPVDLFQEAVDAAVGRRIDTIVAKYVEAAVAKRIDAIVAKYVEAAVAKMLSDALHKELGNMYSR</sequence>
<name>A0A4Q4M692_ALTAL</name>
<proteinExistence type="predicted"/>
<accession>A0A4Q4M692</accession>
<feature type="region of interest" description="Disordered" evidence="1">
    <location>
        <begin position="58"/>
        <end position="122"/>
    </location>
</feature>
<dbReference type="AlphaFoldDB" id="A0A4Q4M692"/>
<organism evidence="2 3">
    <name type="scientific">Alternaria alternata</name>
    <name type="common">Alternaria rot fungus</name>
    <name type="synonym">Torula alternata</name>
    <dbReference type="NCBI Taxonomy" id="5599"/>
    <lineage>
        <taxon>Eukaryota</taxon>
        <taxon>Fungi</taxon>
        <taxon>Dikarya</taxon>
        <taxon>Ascomycota</taxon>
        <taxon>Pezizomycotina</taxon>
        <taxon>Dothideomycetes</taxon>
        <taxon>Pleosporomycetidae</taxon>
        <taxon>Pleosporales</taxon>
        <taxon>Pleosporineae</taxon>
        <taxon>Pleosporaceae</taxon>
        <taxon>Alternaria</taxon>
        <taxon>Alternaria sect. Alternaria</taxon>
        <taxon>Alternaria alternata complex</taxon>
    </lineage>
</organism>
<comment type="caution">
    <text evidence="2">The sequence shown here is derived from an EMBL/GenBank/DDBJ whole genome shotgun (WGS) entry which is preliminary data.</text>
</comment>
<protein>
    <submittedName>
        <fullName evidence="2">Uncharacterized protein</fullName>
    </submittedName>
</protein>